<feature type="compositionally biased region" description="Acidic residues" evidence="1">
    <location>
        <begin position="10"/>
        <end position="20"/>
    </location>
</feature>
<name>R7T2K8_DICSQ</name>
<accession>R7T2K8</accession>
<organism evidence="2 3">
    <name type="scientific">Dichomitus squalens (strain LYAD-421)</name>
    <name type="common">Western red white-rot fungus</name>
    <dbReference type="NCBI Taxonomy" id="732165"/>
    <lineage>
        <taxon>Eukaryota</taxon>
        <taxon>Fungi</taxon>
        <taxon>Dikarya</taxon>
        <taxon>Basidiomycota</taxon>
        <taxon>Agaricomycotina</taxon>
        <taxon>Agaricomycetes</taxon>
        <taxon>Polyporales</taxon>
        <taxon>Polyporaceae</taxon>
        <taxon>Dichomitus</taxon>
    </lineage>
</organism>
<dbReference type="RefSeq" id="XP_007365732.1">
    <property type="nucleotide sequence ID" value="XM_007365670.1"/>
</dbReference>
<protein>
    <submittedName>
        <fullName evidence="2">Uncharacterized protein</fullName>
    </submittedName>
</protein>
<dbReference type="Proteomes" id="UP000053319">
    <property type="component" value="Unassembled WGS sequence"/>
</dbReference>
<evidence type="ECO:0000313" key="3">
    <source>
        <dbReference type="Proteomes" id="UP000053319"/>
    </source>
</evidence>
<dbReference type="HOGENOM" id="CLU_1749583_0_0_1"/>
<dbReference type="KEGG" id="dsq:DICSQDRAFT_170053"/>
<evidence type="ECO:0000256" key="1">
    <source>
        <dbReference type="SAM" id="MobiDB-lite"/>
    </source>
</evidence>
<feature type="region of interest" description="Disordered" evidence="1">
    <location>
        <begin position="1"/>
        <end position="29"/>
    </location>
</feature>
<dbReference type="AlphaFoldDB" id="R7T2K8"/>
<reference evidence="2 3" key="1">
    <citation type="journal article" date="2012" name="Science">
        <title>The Paleozoic origin of enzymatic lignin decomposition reconstructed from 31 fungal genomes.</title>
        <authorList>
            <person name="Floudas D."/>
            <person name="Binder M."/>
            <person name="Riley R."/>
            <person name="Barry K."/>
            <person name="Blanchette R.A."/>
            <person name="Henrissat B."/>
            <person name="Martinez A.T."/>
            <person name="Otillar R."/>
            <person name="Spatafora J.W."/>
            <person name="Yadav J.S."/>
            <person name="Aerts A."/>
            <person name="Benoit I."/>
            <person name="Boyd A."/>
            <person name="Carlson A."/>
            <person name="Copeland A."/>
            <person name="Coutinho P.M."/>
            <person name="de Vries R.P."/>
            <person name="Ferreira P."/>
            <person name="Findley K."/>
            <person name="Foster B."/>
            <person name="Gaskell J."/>
            <person name="Glotzer D."/>
            <person name="Gorecki P."/>
            <person name="Heitman J."/>
            <person name="Hesse C."/>
            <person name="Hori C."/>
            <person name="Igarashi K."/>
            <person name="Jurgens J.A."/>
            <person name="Kallen N."/>
            <person name="Kersten P."/>
            <person name="Kohler A."/>
            <person name="Kuees U."/>
            <person name="Kumar T.K.A."/>
            <person name="Kuo A."/>
            <person name="LaButti K."/>
            <person name="Larrondo L.F."/>
            <person name="Lindquist E."/>
            <person name="Ling A."/>
            <person name="Lombard V."/>
            <person name="Lucas S."/>
            <person name="Lundell T."/>
            <person name="Martin R."/>
            <person name="McLaughlin D.J."/>
            <person name="Morgenstern I."/>
            <person name="Morin E."/>
            <person name="Murat C."/>
            <person name="Nagy L.G."/>
            <person name="Nolan M."/>
            <person name="Ohm R.A."/>
            <person name="Patyshakuliyeva A."/>
            <person name="Rokas A."/>
            <person name="Ruiz-Duenas F.J."/>
            <person name="Sabat G."/>
            <person name="Salamov A."/>
            <person name="Samejima M."/>
            <person name="Schmutz J."/>
            <person name="Slot J.C."/>
            <person name="St John F."/>
            <person name="Stenlid J."/>
            <person name="Sun H."/>
            <person name="Sun S."/>
            <person name="Syed K."/>
            <person name="Tsang A."/>
            <person name="Wiebenga A."/>
            <person name="Young D."/>
            <person name="Pisabarro A."/>
            <person name="Eastwood D.C."/>
            <person name="Martin F."/>
            <person name="Cullen D."/>
            <person name="Grigoriev I.V."/>
            <person name="Hibbett D.S."/>
        </authorList>
    </citation>
    <scope>NUCLEOTIDE SEQUENCE [LARGE SCALE GENOMIC DNA]</scope>
    <source>
        <strain evidence="2 3">LYAD-421 SS1</strain>
    </source>
</reference>
<evidence type="ECO:0000313" key="2">
    <source>
        <dbReference type="EMBL" id="EJF61637.1"/>
    </source>
</evidence>
<dbReference type="OrthoDB" id="10457210at2759"/>
<dbReference type="GeneID" id="18839090"/>
<gene>
    <name evidence="2" type="ORF">DICSQDRAFT_170053</name>
</gene>
<sequence length="149" mass="16387">MDSPPAIGLDTEDAGDDSDEESLKELEGNELFRSLEAATKSAYAELMKLKTKQQWKQGESELKGVYTGRAAQTLDDHRLKANAKAATDAVIRNSYEAERFRSFFKRNRSSTEETLPSSPKKCARVAAATALQASDTVFARIQILINSGL</sequence>
<proteinExistence type="predicted"/>
<dbReference type="EMBL" id="JH719409">
    <property type="protein sequence ID" value="EJF61637.1"/>
    <property type="molecule type" value="Genomic_DNA"/>
</dbReference>